<evidence type="ECO:0000256" key="4">
    <source>
        <dbReference type="ARBA" id="ARBA00022729"/>
    </source>
</evidence>
<dbReference type="InterPro" id="IPR036909">
    <property type="entry name" value="Cyt_c-like_dom_sf"/>
</dbReference>
<dbReference type="AlphaFoldDB" id="A0A1I5Q4H6"/>
<feature type="domain" description="Cytochrome c" evidence="8">
    <location>
        <begin position="31"/>
        <end position="157"/>
    </location>
</feature>
<dbReference type="PANTHER" id="PTHR47235">
    <property type="entry name" value="BLR6548 PROTEIN"/>
    <property type="match status" value="1"/>
</dbReference>
<evidence type="ECO:0000256" key="1">
    <source>
        <dbReference type="ARBA" id="ARBA00010062"/>
    </source>
</evidence>
<gene>
    <name evidence="9" type="ORF">SAMN05216229_102176</name>
</gene>
<dbReference type="GO" id="GO:0009055">
    <property type="term" value="F:electron transfer activity"/>
    <property type="evidence" value="ECO:0007669"/>
    <property type="project" value="InterPro"/>
</dbReference>
<dbReference type="InterPro" id="IPR028081">
    <property type="entry name" value="Leu-bd"/>
</dbReference>
<reference evidence="10" key="1">
    <citation type="submission" date="2016-10" db="EMBL/GenBank/DDBJ databases">
        <authorList>
            <person name="Varghese N."/>
            <person name="Submissions S."/>
        </authorList>
    </citation>
    <scope>NUCLEOTIDE SEQUENCE [LARGE SCALE GENOMIC DNA]</scope>
    <source>
        <strain evidence="10">JCM 18195</strain>
    </source>
</reference>
<dbReference type="PANTHER" id="PTHR47235:SF1">
    <property type="entry name" value="BLR6548 PROTEIN"/>
    <property type="match status" value="1"/>
</dbReference>
<dbReference type="SUPFAM" id="SSF46626">
    <property type="entry name" value="Cytochrome c"/>
    <property type="match status" value="1"/>
</dbReference>
<dbReference type="GO" id="GO:0020037">
    <property type="term" value="F:heme binding"/>
    <property type="evidence" value="ECO:0007669"/>
    <property type="project" value="InterPro"/>
</dbReference>
<protein>
    <submittedName>
        <fullName evidence="9">ABC-type branched-chain amino acid transport system, substrate-binding protein</fullName>
    </submittedName>
</protein>
<dbReference type="SUPFAM" id="SSF53822">
    <property type="entry name" value="Periplasmic binding protein-like I"/>
    <property type="match status" value="1"/>
</dbReference>
<evidence type="ECO:0000256" key="5">
    <source>
        <dbReference type="ARBA" id="ARBA00023004"/>
    </source>
</evidence>
<evidence type="ECO:0000313" key="9">
    <source>
        <dbReference type="EMBL" id="SFP40920.1"/>
    </source>
</evidence>
<dbReference type="PROSITE" id="PS51007">
    <property type="entry name" value="CYTC"/>
    <property type="match status" value="1"/>
</dbReference>
<dbReference type="EMBL" id="FOXM01000002">
    <property type="protein sequence ID" value="SFP40920.1"/>
    <property type="molecule type" value="Genomic_DNA"/>
</dbReference>
<evidence type="ECO:0000256" key="3">
    <source>
        <dbReference type="ARBA" id="ARBA00022723"/>
    </source>
</evidence>
<dbReference type="OrthoDB" id="9777352at2"/>
<name>A0A1I5Q4H6_9GAMM</name>
<dbReference type="Pfam" id="PF00034">
    <property type="entry name" value="Cytochrom_C"/>
    <property type="match status" value="1"/>
</dbReference>
<dbReference type="InterPro" id="IPR028082">
    <property type="entry name" value="Peripla_BP_I"/>
</dbReference>
<feature type="region of interest" description="Disordered" evidence="7">
    <location>
        <begin position="75"/>
        <end position="112"/>
    </location>
</feature>
<evidence type="ECO:0000259" key="8">
    <source>
        <dbReference type="PROSITE" id="PS51007"/>
    </source>
</evidence>
<accession>A0A1I5Q4H6</accession>
<dbReference type="Pfam" id="PF13458">
    <property type="entry name" value="Peripla_BP_6"/>
    <property type="match status" value="1"/>
</dbReference>
<keyword evidence="10" id="KW-1185">Reference proteome</keyword>
<evidence type="ECO:0000313" key="10">
    <source>
        <dbReference type="Proteomes" id="UP000243084"/>
    </source>
</evidence>
<keyword evidence="3 6" id="KW-0479">Metal-binding</keyword>
<evidence type="ECO:0000256" key="6">
    <source>
        <dbReference type="PROSITE-ProRule" id="PRU00433"/>
    </source>
</evidence>
<keyword evidence="2 6" id="KW-0349">Heme</keyword>
<evidence type="ECO:0000256" key="2">
    <source>
        <dbReference type="ARBA" id="ARBA00022617"/>
    </source>
</evidence>
<dbReference type="Gene3D" id="3.40.50.2300">
    <property type="match status" value="2"/>
</dbReference>
<dbReference type="GO" id="GO:0046872">
    <property type="term" value="F:metal ion binding"/>
    <property type="evidence" value="ECO:0007669"/>
    <property type="project" value="UniProtKB-KW"/>
</dbReference>
<dbReference type="Gene3D" id="1.10.760.10">
    <property type="entry name" value="Cytochrome c-like domain"/>
    <property type="match status" value="1"/>
</dbReference>
<organism evidence="9 10">
    <name type="scientific">Geopseudomonas sagittaria</name>
    <dbReference type="NCBI Taxonomy" id="1135990"/>
    <lineage>
        <taxon>Bacteria</taxon>
        <taxon>Pseudomonadati</taxon>
        <taxon>Pseudomonadota</taxon>
        <taxon>Gammaproteobacteria</taxon>
        <taxon>Pseudomonadales</taxon>
        <taxon>Pseudomonadaceae</taxon>
        <taxon>Geopseudomonas</taxon>
    </lineage>
</organism>
<evidence type="ECO:0000256" key="7">
    <source>
        <dbReference type="SAM" id="MobiDB-lite"/>
    </source>
</evidence>
<dbReference type="InterPro" id="IPR009056">
    <property type="entry name" value="Cyt_c-like_dom"/>
</dbReference>
<proteinExistence type="inferred from homology"/>
<dbReference type="RefSeq" id="WP_092428218.1">
    <property type="nucleotide sequence ID" value="NZ_FOXM01000002.1"/>
</dbReference>
<keyword evidence="4" id="KW-0732">Signal</keyword>
<comment type="similarity">
    <text evidence="1">Belongs to the leucine-binding protein family.</text>
</comment>
<keyword evidence="5 6" id="KW-0408">Iron</keyword>
<sequence length="523" mass="54450">MWAATRRRGVAWLLCGLLGWAGMATALQLTPEEAAGKRIYLHGSGSSDAAIQALVGVAGTSLPATSLPCAGCHGSDGRGKAEGGVRPPDITWRRLSAPNGQRPASGRQHPAYDDGAFARALGEGLDPAGNRLNPAMPRFVMSLRDMRNLTAYIKRLDADRDPGLHDEVLRLGTLLPADGPLAGLGATVAALLQGMLDGINEAGGIHGRRLQLVVVDPGADRASAAAALGGLLERGDVFALVAPLAPALEGRYAELLAASGTPLVGPLLQFADDSSHLVFAPLPGLREQLFALGDFARASPAFGSGAALVAYPQDERYRTLAEALAARLQAQGWPQVQPFAYPPEAAGAELPALADLQALFFLGPADAFVALARTLAEAGARPYLFAASSQVAGAVLRIPPPFNGRLFLAYPFLPADWTPAGSAALQAVRQRSGLGERHAALQVSAYSAALVLAEGLKRAGRDASREKLLSALENLHGFHTGVTPVLGFGPGRRVGAPGAHIVTVDLQQGLFRPTGRYLQVDTP</sequence>
<dbReference type="Proteomes" id="UP000243084">
    <property type="component" value="Unassembled WGS sequence"/>
</dbReference>